<accession>A0A9P6BZ77</accession>
<proteinExistence type="predicted"/>
<gene>
    <name evidence="3" type="ORF">P691DRAFT_676355</name>
</gene>
<sequence length="452" mass="51353">MPDAALDSSAREYAAKCYPGTRKQRIRQFTSWASAFITRQDRRFCMTWMSGPAGVGKSALAQSCAETLGKDKMGAAFFFSRFNRRDDPNRLVPTIAYQIAMVFEQVARILDAKIRKDPSLLSKTIEVQFTELVVLPLLQVRMQDKGVYDRLVIIDGLDECSGDNAQRIIVETIATAVRRYGDDLPLLWAFFSRPEPHIVRTFASTDISPLCLLTTLPISETTNKEMELYLRGGFNEIRRQRPYLPSPWPSEDDFSALVEKANGFFAYASTATKFIGDPEALDPEERLRIVLALRSKAGSRTGDHPNPMADLDMLYILLMQQIPKDVRPITLAIFLLLQLTHQRHYETSFDTEVATSVPVLASFVGLSFQSFDAALSKLHSVLRLDFQHGVPWQIIFEHASFMEFLDNSKRCGSDFWIKHPRQYNLLATKSTEYLVEFLEVKGHSPRERSFGI</sequence>
<keyword evidence="1" id="KW-0677">Repeat</keyword>
<dbReference type="InterPro" id="IPR056884">
    <property type="entry name" value="NPHP3-like_N"/>
</dbReference>
<dbReference type="Gene3D" id="3.40.50.300">
    <property type="entry name" value="P-loop containing nucleotide triphosphate hydrolases"/>
    <property type="match status" value="1"/>
</dbReference>
<comment type="caution">
    <text evidence="3">The sequence shown here is derived from an EMBL/GenBank/DDBJ whole genome shotgun (WGS) entry which is preliminary data.</text>
</comment>
<dbReference type="PANTHER" id="PTHR10039">
    <property type="entry name" value="AMELOGENIN"/>
    <property type="match status" value="1"/>
</dbReference>
<dbReference type="InterPro" id="IPR027417">
    <property type="entry name" value="P-loop_NTPase"/>
</dbReference>
<dbReference type="Pfam" id="PF24883">
    <property type="entry name" value="NPHP3_N"/>
    <property type="match status" value="1"/>
</dbReference>
<evidence type="ECO:0000256" key="1">
    <source>
        <dbReference type="ARBA" id="ARBA00022737"/>
    </source>
</evidence>
<dbReference type="AlphaFoldDB" id="A0A9P6BZ77"/>
<feature type="domain" description="Nephrocystin 3-like N-terminal" evidence="2">
    <location>
        <begin position="29"/>
        <end position="180"/>
    </location>
</feature>
<evidence type="ECO:0000259" key="2">
    <source>
        <dbReference type="Pfam" id="PF24883"/>
    </source>
</evidence>
<dbReference type="EMBL" id="MU151326">
    <property type="protein sequence ID" value="KAF9445087.1"/>
    <property type="molecule type" value="Genomic_DNA"/>
</dbReference>
<evidence type="ECO:0000313" key="3">
    <source>
        <dbReference type="EMBL" id="KAF9445087.1"/>
    </source>
</evidence>
<keyword evidence="4" id="KW-1185">Reference proteome</keyword>
<dbReference type="PANTHER" id="PTHR10039:SF15">
    <property type="entry name" value="NACHT DOMAIN-CONTAINING PROTEIN"/>
    <property type="match status" value="1"/>
</dbReference>
<organism evidence="3 4">
    <name type="scientific">Macrolepiota fuliginosa MF-IS2</name>
    <dbReference type="NCBI Taxonomy" id="1400762"/>
    <lineage>
        <taxon>Eukaryota</taxon>
        <taxon>Fungi</taxon>
        <taxon>Dikarya</taxon>
        <taxon>Basidiomycota</taxon>
        <taxon>Agaricomycotina</taxon>
        <taxon>Agaricomycetes</taxon>
        <taxon>Agaricomycetidae</taxon>
        <taxon>Agaricales</taxon>
        <taxon>Agaricineae</taxon>
        <taxon>Agaricaceae</taxon>
        <taxon>Macrolepiota</taxon>
    </lineage>
</organism>
<evidence type="ECO:0000313" key="4">
    <source>
        <dbReference type="Proteomes" id="UP000807342"/>
    </source>
</evidence>
<protein>
    <recommendedName>
        <fullName evidence="2">Nephrocystin 3-like N-terminal domain-containing protein</fullName>
    </recommendedName>
</protein>
<dbReference type="SUPFAM" id="SSF52540">
    <property type="entry name" value="P-loop containing nucleoside triphosphate hydrolases"/>
    <property type="match status" value="1"/>
</dbReference>
<dbReference type="Proteomes" id="UP000807342">
    <property type="component" value="Unassembled WGS sequence"/>
</dbReference>
<reference evidence="3" key="1">
    <citation type="submission" date="2020-11" db="EMBL/GenBank/DDBJ databases">
        <authorList>
            <consortium name="DOE Joint Genome Institute"/>
            <person name="Ahrendt S."/>
            <person name="Riley R."/>
            <person name="Andreopoulos W."/>
            <person name="Labutti K."/>
            <person name="Pangilinan J."/>
            <person name="Ruiz-Duenas F.J."/>
            <person name="Barrasa J.M."/>
            <person name="Sanchez-Garcia M."/>
            <person name="Camarero S."/>
            <person name="Miyauchi S."/>
            <person name="Serrano A."/>
            <person name="Linde D."/>
            <person name="Babiker R."/>
            <person name="Drula E."/>
            <person name="Ayuso-Fernandez I."/>
            <person name="Pacheco R."/>
            <person name="Padilla G."/>
            <person name="Ferreira P."/>
            <person name="Barriuso J."/>
            <person name="Kellner H."/>
            <person name="Castanera R."/>
            <person name="Alfaro M."/>
            <person name="Ramirez L."/>
            <person name="Pisabarro A.G."/>
            <person name="Kuo A."/>
            <person name="Tritt A."/>
            <person name="Lipzen A."/>
            <person name="He G."/>
            <person name="Yan M."/>
            <person name="Ng V."/>
            <person name="Cullen D."/>
            <person name="Martin F."/>
            <person name="Rosso M.-N."/>
            <person name="Henrissat B."/>
            <person name="Hibbett D."/>
            <person name="Martinez A.T."/>
            <person name="Grigoriev I.V."/>
        </authorList>
    </citation>
    <scope>NUCLEOTIDE SEQUENCE</scope>
    <source>
        <strain evidence="3">MF-IS2</strain>
    </source>
</reference>
<dbReference type="OrthoDB" id="2891234at2759"/>
<name>A0A9P6BZ77_9AGAR</name>